<dbReference type="PROSITE" id="PS00132">
    <property type="entry name" value="CARBOXYPEPT_ZN_1"/>
    <property type="match status" value="1"/>
</dbReference>
<evidence type="ECO:0000259" key="2">
    <source>
        <dbReference type="Pfam" id="PF00246"/>
    </source>
</evidence>
<dbReference type="InterPro" id="IPR000834">
    <property type="entry name" value="Peptidase_M14"/>
</dbReference>
<name>U6KSW8_EIMTE</name>
<feature type="domain" description="Peptidase M14" evidence="2">
    <location>
        <begin position="20"/>
        <end position="61"/>
    </location>
</feature>
<comment type="similarity">
    <text evidence="1">Belongs to the peptidase M14 family.</text>
</comment>
<accession>U6KSW8</accession>
<gene>
    <name evidence="3" type="ORF">ETH_00040020</name>
</gene>
<dbReference type="GeneID" id="25257044"/>
<evidence type="ECO:0000313" key="4">
    <source>
        <dbReference type="Proteomes" id="UP000030747"/>
    </source>
</evidence>
<dbReference type="VEuPathDB" id="ToxoDB:ETH_00040020"/>
<dbReference type="EMBL" id="HG674842">
    <property type="protein sequence ID" value="CDJ40013.1"/>
    <property type="molecule type" value="Genomic_DNA"/>
</dbReference>
<protein>
    <recommendedName>
        <fullName evidence="2">Peptidase M14 domain-containing protein</fullName>
    </recommendedName>
</protein>
<evidence type="ECO:0000313" key="3">
    <source>
        <dbReference type="EMBL" id="CDJ40013.1"/>
    </source>
</evidence>
<dbReference type="Gene3D" id="3.40.630.10">
    <property type="entry name" value="Zn peptidases"/>
    <property type="match status" value="1"/>
</dbReference>
<dbReference type="GO" id="GO:0008270">
    <property type="term" value="F:zinc ion binding"/>
    <property type="evidence" value="ECO:0007669"/>
    <property type="project" value="InterPro"/>
</dbReference>
<dbReference type="GO" id="GO:0006508">
    <property type="term" value="P:proteolysis"/>
    <property type="evidence" value="ECO:0007669"/>
    <property type="project" value="InterPro"/>
</dbReference>
<dbReference type="RefSeq" id="XP_013230766.1">
    <property type="nucleotide sequence ID" value="XM_013375312.1"/>
</dbReference>
<dbReference type="InterPro" id="IPR057246">
    <property type="entry name" value="CARBOXYPEPT_ZN_1"/>
</dbReference>
<evidence type="ECO:0000256" key="1">
    <source>
        <dbReference type="ARBA" id="ARBA00005988"/>
    </source>
</evidence>
<dbReference type="VEuPathDB" id="ToxoDB:ETH2_1418200"/>
<dbReference type="OrthoDB" id="10249045at2759"/>
<feature type="non-terminal residue" evidence="3">
    <location>
        <position position="1"/>
    </location>
</feature>
<dbReference type="GO" id="GO:0004181">
    <property type="term" value="F:metallocarboxypeptidase activity"/>
    <property type="evidence" value="ECO:0007669"/>
    <property type="project" value="InterPro"/>
</dbReference>
<dbReference type="AlphaFoldDB" id="U6KSW8"/>
<dbReference type="SUPFAM" id="SSF53187">
    <property type="entry name" value="Zn-dependent exopeptidases"/>
    <property type="match status" value="1"/>
</dbReference>
<proteinExistence type="inferred from homology"/>
<reference evidence="3" key="2">
    <citation type="submission" date="2013-10" db="EMBL/GenBank/DDBJ databases">
        <authorList>
            <person name="Aslett M."/>
        </authorList>
    </citation>
    <scope>NUCLEOTIDE SEQUENCE [LARGE SCALE GENOMIC DNA]</scope>
    <source>
        <strain evidence="3">Houghton</strain>
    </source>
</reference>
<keyword evidence="4" id="KW-1185">Reference proteome</keyword>
<organism evidence="3 4">
    <name type="scientific">Eimeria tenella</name>
    <name type="common">Coccidian parasite</name>
    <dbReference type="NCBI Taxonomy" id="5802"/>
    <lineage>
        <taxon>Eukaryota</taxon>
        <taxon>Sar</taxon>
        <taxon>Alveolata</taxon>
        <taxon>Apicomplexa</taxon>
        <taxon>Conoidasida</taxon>
        <taxon>Coccidia</taxon>
        <taxon>Eucoccidiorida</taxon>
        <taxon>Eimeriorina</taxon>
        <taxon>Eimeriidae</taxon>
        <taxon>Eimeria</taxon>
    </lineage>
</organism>
<sequence>LTCGRDTCRVPYLELGLRSELNRSTPTIFYSGLLHGDEVVGPTVAVYMVALLASQFSEIDEVILKP</sequence>
<dbReference type="Proteomes" id="UP000030747">
    <property type="component" value="Unassembled WGS sequence"/>
</dbReference>
<reference evidence="3" key="1">
    <citation type="submission" date="2013-10" db="EMBL/GenBank/DDBJ databases">
        <title>Genomic analysis of the causative agents of coccidiosis in chickens.</title>
        <authorList>
            <person name="Reid A.J."/>
            <person name="Blake D."/>
            <person name="Billington K."/>
            <person name="Browne H."/>
            <person name="Dunn M."/>
            <person name="Hung S."/>
            <person name="Kawahara F."/>
            <person name="Miranda-Saavedra D."/>
            <person name="Mourier T."/>
            <person name="Nagra H."/>
            <person name="Otto T.D."/>
            <person name="Rawlings N."/>
            <person name="Sanchez A."/>
            <person name="Sanders M."/>
            <person name="Subramaniam C."/>
            <person name="Tay Y."/>
            <person name="Dear P."/>
            <person name="Doerig C."/>
            <person name="Gruber A."/>
            <person name="Parkinson J."/>
            <person name="Shirley M."/>
            <person name="Wan K.L."/>
            <person name="Berriman M."/>
            <person name="Tomley F."/>
            <person name="Pain A."/>
        </authorList>
    </citation>
    <scope>NUCLEOTIDE SEQUENCE [LARGE SCALE GENOMIC DNA]</scope>
    <source>
        <strain evidence="3">Houghton</strain>
    </source>
</reference>
<dbReference type="Pfam" id="PF00246">
    <property type="entry name" value="Peptidase_M14"/>
    <property type="match status" value="1"/>
</dbReference>